<protein>
    <submittedName>
        <fullName evidence="2">Uncharacterized protein</fullName>
    </submittedName>
</protein>
<dbReference type="EMBL" id="CP012333">
    <property type="protein sequence ID" value="AKU98149.1"/>
    <property type="molecule type" value="Genomic_DNA"/>
</dbReference>
<evidence type="ECO:0000313" key="2">
    <source>
        <dbReference type="EMBL" id="AKU98149.1"/>
    </source>
</evidence>
<dbReference type="AlphaFoldDB" id="A0A0K1PYC8"/>
<reference evidence="2 3" key="1">
    <citation type="submission" date="2015-08" db="EMBL/GenBank/DDBJ databases">
        <authorList>
            <person name="Babu N.S."/>
            <person name="Beckwith C.J."/>
            <person name="Beseler K.G."/>
            <person name="Brison A."/>
            <person name="Carone J.V."/>
            <person name="Caskin T.P."/>
            <person name="Diamond M."/>
            <person name="Durham M.E."/>
            <person name="Foxe J.M."/>
            <person name="Go M."/>
            <person name="Henderson B.A."/>
            <person name="Jones I.B."/>
            <person name="McGettigan J.A."/>
            <person name="Micheletti S.J."/>
            <person name="Nasrallah M.E."/>
            <person name="Ortiz D."/>
            <person name="Piller C.R."/>
            <person name="Privatt S.R."/>
            <person name="Schneider S.L."/>
            <person name="Sharp S."/>
            <person name="Smith T.C."/>
            <person name="Stanton J.D."/>
            <person name="Ullery H.E."/>
            <person name="Wilson R.J."/>
            <person name="Serrano M.G."/>
            <person name="Buck G."/>
            <person name="Lee V."/>
            <person name="Wang Y."/>
            <person name="Carvalho R."/>
            <person name="Voegtly L."/>
            <person name="Shi R."/>
            <person name="Duckworth R."/>
            <person name="Johnson A."/>
            <person name="Loviza R."/>
            <person name="Walstead R."/>
            <person name="Shah Z."/>
            <person name="Kiflezghi M."/>
            <person name="Wade K."/>
            <person name="Ball S.L."/>
            <person name="Bradley K.W."/>
            <person name="Asai D.J."/>
            <person name="Bowman C.A."/>
            <person name="Russell D.A."/>
            <person name="Pope W.H."/>
            <person name="Jacobs-Sera D."/>
            <person name="Hendrix R.W."/>
            <person name="Hatfull G.F."/>
        </authorList>
    </citation>
    <scope>NUCLEOTIDE SEQUENCE [LARGE SCALE GENOMIC DNA]</scope>
    <source>
        <strain evidence="2 3">DSM 27648</strain>
    </source>
</reference>
<accession>A0A0K1PYC8</accession>
<sequence length="69" mass="7451">MLQVVHRADEEDGGLSTEDIEDDEYEDLEALVVAGLVETQDEGDGDAWVRVTARGIEALRGLRGEAPAP</sequence>
<dbReference type="KEGG" id="llu:AKJ09_04813"/>
<feature type="region of interest" description="Disordered" evidence="1">
    <location>
        <begin position="1"/>
        <end position="23"/>
    </location>
</feature>
<dbReference type="Proteomes" id="UP000064967">
    <property type="component" value="Chromosome"/>
</dbReference>
<keyword evidence="3" id="KW-1185">Reference proteome</keyword>
<evidence type="ECO:0000256" key="1">
    <source>
        <dbReference type="SAM" id="MobiDB-lite"/>
    </source>
</evidence>
<feature type="compositionally biased region" description="Acidic residues" evidence="1">
    <location>
        <begin position="10"/>
        <end position="23"/>
    </location>
</feature>
<proteinExistence type="predicted"/>
<organism evidence="2 3">
    <name type="scientific">Labilithrix luteola</name>
    <dbReference type="NCBI Taxonomy" id="1391654"/>
    <lineage>
        <taxon>Bacteria</taxon>
        <taxon>Pseudomonadati</taxon>
        <taxon>Myxococcota</taxon>
        <taxon>Polyangia</taxon>
        <taxon>Polyangiales</taxon>
        <taxon>Labilitrichaceae</taxon>
        <taxon>Labilithrix</taxon>
    </lineage>
</organism>
<name>A0A0K1PYC8_9BACT</name>
<gene>
    <name evidence="2" type="ORF">AKJ09_04813</name>
</gene>
<evidence type="ECO:0000313" key="3">
    <source>
        <dbReference type="Proteomes" id="UP000064967"/>
    </source>
</evidence>